<comment type="caution">
    <text evidence="5">The sequence shown here is derived from an EMBL/GenBank/DDBJ whole genome shotgun (WGS) entry which is preliminary data.</text>
</comment>
<dbReference type="Pfam" id="PF00005">
    <property type="entry name" value="ABC_tran"/>
    <property type="match status" value="1"/>
</dbReference>
<dbReference type="InterPro" id="IPR003593">
    <property type="entry name" value="AAA+_ATPase"/>
</dbReference>
<keyword evidence="6" id="KW-1185">Reference proteome</keyword>
<dbReference type="Proteomes" id="UP000611796">
    <property type="component" value="Unassembled WGS sequence"/>
</dbReference>
<dbReference type="InterPro" id="IPR008995">
    <property type="entry name" value="Mo/tungstate-bd_C_term_dom"/>
</dbReference>
<keyword evidence="2" id="KW-0547">Nucleotide-binding</keyword>
<organism evidence="5 6">
    <name type="scientific">Paeniclostridium hominis</name>
    <dbReference type="NCBI Taxonomy" id="2764329"/>
    <lineage>
        <taxon>Bacteria</taxon>
        <taxon>Bacillati</taxon>
        <taxon>Bacillota</taxon>
        <taxon>Clostridia</taxon>
        <taxon>Peptostreptococcales</taxon>
        <taxon>Peptostreptococcaceae</taxon>
        <taxon>Paeniclostridium</taxon>
    </lineage>
</organism>
<dbReference type="PANTHER" id="PTHR42781">
    <property type="entry name" value="SPERMIDINE/PUTRESCINE IMPORT ATP-BINDING PROTEIN POTA"/>
    <property type="match status" value="1"/>
</dbReference>
<name>A0ABR7K1B2_9FIRM</name>
<protein>
    <submittedName>
        <fullName evidence="5">ABC transporter ATP-binding protein</fullName>
    </submittedName>
</protein>
<dbReference type="InterPro" id="IPR017871">
    <property type="entry name" value="ABC_transporter-like_CS"/>
</dbReference>
<evidence type="ECO:0000313" key="6">
    <source>
        <dbReference type="Proteomes" id="UP000611796"/>
    </source>
</evidence>
<keyword evidence="1" id="KW-0813">Transport</keyword>
<sequence length="341" mass="38671">MSSVKIVNLTKSFNNIEILKNINIDINQGEFVTLLGKSGCGKSTTLKLIAGLVNPDSGDILFDEKSVLNTKTQNREAVIVFQDYSLFPHMNVFENIEFGLKIKKINKNTRKNKVKELLNLVKLEDFEKKYPSQLSGGQKQRVAIARTLAVNPKILLLDEPFSSLDINLRSEMREFVLNLQKSLNITTILVTHDKEEALMMSDKIAVMINGEIAQFDTPKNLYEKPISKEVANIFGQRNYINGNIIDGIYKSDLISIDLNNNENEKNIEFMISKEDINIHNFNHIEGLEAKVLKKVYAGDITYYDVSINDTLIKISSNNSLYEVGEDVKITINPKNAVYFKK</sequence>
<dbReference type="Gene3D" id="3.40.50.300">
    <property type="entry name" value="P-loop containing nucleotide triphosphate hydrolases"/>
    <property type="match status" value="1"/>
</dbReference>
<dbReference type="PROSITE" id="PS00211">
    <property type="entry name" value="ABC_TRANSPORTER_1"/>
    <property type="match status" value="1"/>
</dbReference>
<dbReference type="PROSITE" id="PS50893">
    <property type="entry name" value="ABC_TRANSPORTER_2"/>
    <property type="match status" value="1"/>
</dbReference>
<keyword evidence="3 5" id="KW-0067">ATP-binding</keyword>
<evidence type="ECO:0000256" key="1">
    <source>
        <dbReference type="ARBA" id="ARBA00022448"/>
    </source>
</evidence>
<dbReference type="SUPFAM" id="SSF50331">
    <property type="entry name" value="MOP-like"/>
    <property type="match status" value="1"/>
</dbReference>
<dbReference type="RefSeq" id="WP_187005239.1">
    <property type="nucleotide sequence ID" value="NZ_JACRWD010000001.1"/>
</dbReference>
<dbReference type="SMART" id="SM00382">
    <property type="entry name" value="AAA"/>
    <property type="match status" value="1"/>
</dbReference>
<dbReference type="GO" id="GO:0005524">
    <property type="term" value="F:ATP binding"/>
    <property type="evidence" value="ECO:0007669"/>
    <property type="project" value="UniProtKB-KW"/>
</dbReference>
<dbReference type="SUPFAM" id="SSF52540">
    <property type="entry name" value="P-loop containing nucleoside triphosphate hydrolases"/>
    <property type="match status" value="1"/>
</dbReference>
<feature type="domain" description="ABC transporter" evidence="4">
    <location>
        <begin position="4"/>
        <end position="234"/>
    </location>
</feature>
<evidence type="ECO:0000259" key="4">
    <source>
        <dbReference type="PROSITE" id="PS50893"/>
    </source>
</evidence>
<evidence type="ECO:0000313" key="5">
    <source>
        <dbReference type="EMBL" id="MBC6002896.1"/>
    </source>
</evidence>
<dbReference type="InterPro" id="IPR003439">
    <property type="entry name" value="ABC_transporter-like_ATP-bd"/>
</dbReference>
<dbReference type="PANTHER" id="PTHR42781:SF4">
    <property type="entry name" value="SPERMIDINE_PUTRESCINE IMPORT ATP-BINDING PROTEIN POTA"/>
    <property type="match status" value="1"/>
</dbReference>
<reference evidence="5 6" key="1">
    <citation type="submission" date="2020-08" db="EMBL/GenBank/DDBJ databases">
        <authorList>
            <person name="Liu C."/>
            <person name="Sun Q."/>
        </authorList>
    </citation>
    <scope>NUCLEOTIDE SEQUENCE [LARGE SCALE GENOMIC DNA]</scope>
    <source>
        <strain evidence="5 6">NSJ-45</strain>
    </source>
</reference>
<dbReference type="InterPro" id="IPR050093">
    <property type="entry name" value="ABC_SmlMolc_Importer"/>
</dbReference>
<dbReference type="EMBL" id="JACRWD010000001">
    <property type="protein sequence ID" value="MBC6002896.1"/>
    <property type="molecule type" value="Genomic_DNA"/>
</dbReference>
<evidence type="ECO:0000256" key="3">
    <source>
        <dbReference type="ARBA" id="ARBA00022840"/>
    </source>
</evidence>
<proteinExistence type="predicted"/>
<dbReference type="InterPro" id="IPR027417">
    <property type="entry name" value="P-loop_NTPase"/>
</dbReference>
<evidence type="ECO:0000256" key="2">
    <source>
        <dbReference type="ARBA" id="ARBA00022741"/>
    </source>
</evidence>
<gene>
    <name evidence="5" type="ORF">H8891_03700</name>
</gene>
<accession>A0ABR7K1B2</accession>